<name>A0A164UZD9_9CRUS</name>
<proteinExistence type="predicted"/>
<evidence type="ECO:0000313" key="2">
    <source>
        <dbReference type="Proteomes" id="UP000076858"/>
    </source>
</evidence>
<dbReference type="Proteomes" id="UP000076858">
    <property type="component" value="Unassembled WGS sequence"/>
</dbReference>
<keyword evidence="2" id="KW-1185">Reference proteome</keyword>
<comment type="caution">
    <text evidence="1">The sequence shown here is derived from an EMBL/GenBank/DDBJ whole genome shotgun (WGS) entry which is preliminary data.</text>
</comment>
<evidence type="ECO:0000313" key="1">
    <source>
        <dbReference type="EMBL" id="KZS11818.1"/>
    </source>
</evidence>
<dbReference type="EMBL" id="LRGB01001544">
    <property type="protein sequence ID" value="KZS11818.1"/>
    <property type="molecule type" value="Genomic_DNA"/>
</dbReference>
<protein>
    <submittedName>
        <fullName evidence="1">Uncharacterized protein</fullName>
    </submittedName>
</protein>
<dbReference type="AlphaFoldDB" id="A0A164UZD9"/>
<organism evidence="1 2">
    <name type="scientific">Daphnia magna</name>
    <dbReference type="NCBI Taxonomy" id="35525"/>
    <lineage>
        <taxon>Eukaryota</taxon>
        <taxon>Metazoa</taxon>
        <taxon>Ecdysozoa</taxon>
        <taxon>Arthropoda</taxon>
        <taxon>Crustacea</taxon>
        <taxon>Branchiopoda</taxon>
        <taxon>Diplostraca</taxon>
        <taxon>Cladocera</taxon>
        <taxon>Anomopoda</taxon>
        <taxon>Daphniidae</taxon>
        <taxon>Daphnia</taxon>
    </lineage>
</organism>
<sequence>MEVFAKLSEGEIVEICAFASAQTSFNVQIKRTGIQTKEEEKKNTFNSFVENKRGILIKTYIALFGKGTAYLLLKRRMISLAF</sequence>
<reference evidence="1 2" key="1">
    <citation type="submission" date="2016-03" db="EMBL/GenBank/DDBJ databases">
        <title>EvidentialGene: Evidence-directed Construction of Genes on Genomes.</title>
        <authorList>
            <person name="Gilbert D.G."/>
            <person name="Choi J.-H."/>
            <person name="Mockaitis K."/>
            <person name="Colbourne J."/>
            <person name="Pfrender M."/>
        </authorList>
    </citation>
    <scope>NUCLEOTIDE SEQUENCE [LARGE SCALE GENOMIC DNA]</scope>
    <source>
        <strain evidence="1 2">Xinb3</strain>
        <tissue evidence="1">Complete organism</tissue>
    </source>
</reference>
<gene>
    <name evidence="1" type="ORF">APZ42_023407</name>
</gene>
<accession>A0A164UZD9</accession>